<evidence type="ECO:0000259" key="5">
    <source>
        <dbReference type="PROSITE" id="PS50893"/>
    </source>
</evidence>
<dbReference type="PROSITE" id="PS00211">
    <property type="entry name" value="ABC_TRANSPORTER_1"/>
    <property type="match status" value="1"/>
</dbReference>
<dbReference type="EMBL" id="OMOF01000374">
    <property type="protein sequence ID" value="SPF49162.1"/>
    <property type="molecule type" value="Genomic_DNA"/>
</dbReference>
<dbReference type="InterPro" id="IPR013611">
    <property type="entry name" value="Transp-assoc_OB_typ2"/>
</dbReference>
<keyword evidence="3 6" id="KW-0067">ATP-binding</keyword>
<dbReference type="SMART" id="SM00382">
    <property type="entry name" value="AAA"/>
    <property type="match status" value="1"/>
</dbReference>
<dbReference type="GO" id="GO:0015418">
    <property type="term" value="F:ABC-type quaternary ammonium compound transporting activity"/>
    <property type="evidence" value="ECO:0007669"/>
    <property type="project" value="UniProtKB-EC"/>
</dbReference>
<dbReference type="InterPro" id="IPR003593">
    <property type="entry name" value="AAA+_ATPase"/>
</dbReference>
<dbReference type="Gene3D" id="2.40.50.100">
    <property type="match status" value="1"/>
</dbReference>
<name>A0A2U3LB96_9FIRM</name>
<protein>
    <recommendedName>
        <fullName evidence="4">ABC-type quaternary amine transporter</fullName>
        <ecNumber evidence="4">7.6.2.9</ecNumber>
    </recommendedName>
</protein>
<dbReference type="InterPro" id="IPR003439">
    <property type="entry name" value="ABC_transporter-like_ATP-bd"/>
</dbReference>
<dbReference type="Proteomes" id="UP000238916">
    <property type="component" value="Unassembled WGS sequence"/>
</dbReference>
<evidence type="ECO:0000256" key="1">
    <source>
        <dbReference type="ARBA" id="ARBA00022448"/>
    </source>
</evidence>
<evidence type="ECO:0000256" key="4">
    <source>
        <dbReference type="ARBA" id="ARBA00066388"/>
    </source>
</evidence>
<dbReference type="InterPro" id="IPR050093">
    <property type="entry name" value="ABC_SmlMolc_Importer"/>
</dbReference>
<dbReference type="InterPro" id="IPR027417">
    <property type="entry name" value="P-loop_NTPase"/>
</dbReference>
<dbReference type="InterPro" id="IPR017871">
    <property type="entry name" value="ABC_transporter-like_CS"/>
</dbReference>
<keyword evidence="6" id="KW-0378">Hydrolase</keyword>
<dbReference type="OrthoDB" id="9802264at2"/>
<keyword evidence="2" id="KW-0547">Nucleotide-binding</keyword>
<dbReference type="GO" id="GO:0043190">
    <property type="term" value="C:ATP-binding cassette (ABC) transporter complex"/>
    <property type="evidence" value="ECO:0007669"/>
    <property type="project" value="InterPro"/>
</dbReference>
<accession>A0A2U3LB96</accession>
<dbReference type="Pfam" id="PF00005">
    <property type="entry name" value="ABC_tran"/>
    <property type="match status" value="1"/>
</dbReference>
<dbReference type="Gene3D" id="3.40.50.300">
    <property type="entry name" value="P-loop containing nucleotide triphosphate hydrolases"/>
    <property type="match status" value="1"/>
</dbReference>
<evidence type="ECO:0000256" key="3">
    <source>
        <dbReference type="ARBA" id="ARBA00022840"/>
    </source>
</evidence>
<dbReference type="GO" id="GO:0005524">
    <property type="term" value="F:ATP binding"/>
    <property type="evidence" value="ECO:0007669"/>
    <property type="project" value="UniProtKB-KW"/>
</dbReference>
<evidence type="ECO:0000313" key="7">
    <source>
        <dbReference type="Proteomes" id="UP000238916"/>
    </source>
</evidence>
<feature type="domain" description="ABC transporter" evidence="5">
    <location>
        <begin position="7"/>
        <end position="237"/>
    </location>
</feature>
<proteinExistence type="predicted"/>
<dbReference type="EC" id="7.6.2.9" evidence="4"/>
<keyword evidence="1" id="KW-0813">Transport</keyword>
<dbReference type="GO" id="GO:0016887">
    <property type="term" value="F:ATP hydrolysis activity"/>
    <property type="evidence" value="ECO:0007669"/>
    <property type="project" value="InterPro"/>
</dbReference>
<reference evidence="7" key="1">
    <citation type="submission" date="2018-02" db="EMBL/GenBank/DDBJ databases">
        <authorList>
            <person name="Hausmann B."/>
        </authorList>
    </citation>
    <scope>NUCLEOTIDE SEQUENCE [LARGE SCALE GENOMIC DNA]</scope>
    <source>
        <strain evidence="7">Peat soil MAG SbF1</strain>
    </source>
</reference>
<dbReference type="PROSITE" id="PS50893">
    <property type="entry name" value="ABC_TRANSPORTER_2"/>
    <property type="match status" value="1"/>
</dbReference>
<dbReference type="SUPFAM" id="SSF50331">
    <property type="entry name" value="MOP-like"/>
    <property type="match status" value="1"/>
</dbReference>
<dbReference type="FunFam" id="3.40.50.300:FF:000425">
    <property type="entry name" value="Probable ABC transporter, ATP-binding subunit"/>
    <property type="match status" value="1"/>
</dbReference>
<dbReference type="InterPro" id="IPR008995">
    <property type="entry name" value="Mo/tungstate-bd_C_term_dom"/>
</dbReference>
<dbReference type="Pfam" id="PF08402">
    <property type="entry name" value="TOBE_2"/>
    <property type="match status" value="1"/>
</dbReference>
<dbReference type="PANTHER" id="PTHR42781:SF4">
    <property type="entry name" value="SPERMIDINE_PUTRESCINE IMPORT ATP-BINDING PROTEIN POTA"/>
    <property type="match status" value="1"/>
</dbReference>
<dbReference type="SUPFAM" id="SSF52540">
    <property type="entry name" value="P-loop containing nucleoside triphosphate hydrolases"/>
    <property type="match status" value="1"/>
</dbReference>
<evidence type="ECO:0000256" key="2">
    <source>
        <dbReference type="ARBA" id="ARBA00022741"/>
    </source>
</evidence>
<dbReference type="AlphaFoldDB" id="A0A2U3LB96"/>
<evidence type="ECO:0000313" key="6">
    <source>
        <dbReference type="EMBL" id="SPF49162.1"/>
    </source>
</evidence>
<organism evidence="6 7">
    <name type="scientific">Candidatus Desulfosporosinus infrequens</name>
    <dbReference type="NCBI Taxonomy" id="2043169"/>
    <lineage>
        <taxon>Bacteria</taxon>
        <taxon>Bacillati</taxon>
        <taxon>Bacillota</taxon>
        <taxon>Clostridia</taxon>
        <taxon>Eubacteriales</taxon>
        <taxon>Desulfitobacteriaceae</taxon>
        <taxon>Desulfosporosinus</taxon>
    </lineage>
</organism>
<gene>
    <name evidence="6" type="primary">potA</name>
    <name evidence="6" type="ORF">SBF1_4350004</name>
</gene>
<dbReference type="PANTHER" id="PTHR42781">
    <property type="entry name" value="SPERMIDINE/PUTRESCINE IMPORT ATP-BINDING PROTEIN POTA"/>
    <property type="match status" value="1"/>
</dbReference>
<sequence length="361" mass="40749">MQERSFITIDKVTKSFGEFKALDSVSLDIPIGSFTTLLGPSGCGKTTLLRLIAGFYEADQGNILLEGQRVNGIPPYKRYTPLVFQEYALFPHMTVAENITYGLKFNKTPKEDIPKKLQEMLQIFELQNLDHRLPKQLSGGQQQRVAFARALILGQKVLLLDEPLSNLDAKLRVEVRNELRAIQKRLGITTVYVTHDQDEALAMSDVVAVFEKGHIRQIGTPWEVYFQPNSRFVADFVGTANFLEGEVIHDTAGKLIVQGQDYTLYLNKNRHSRQKGDRVTLVLRPESLLLESGEVDQGESLNTLAGEITDNSFLGRVMRYWVKVGNIQLIVDDCNPANHCVFQGKVRLTIDSDRIHILHIL</sequence>